<dbReference type="InterPro" id="IPR003682">
    <property type="entry name" value="rRNA_ssu_MeTfrase_G"/>
</dbReference>
<keyword evidence="1 6" id="KW-0963">Cytoplasm</keyword>
<keyword evidence="5 6" id="KW-0949">S-adenosyl-L-methionine</keyword>
<evidence type="ECO:0000256" key="3">
    <source>
        <dbReference type="ARBA" id="ARBA00022603"/>
    </source>
</evidence>
<gene>
    <name evidence="6 7" type="primary">rsmG</name>
    <name evidence="7" type="ORF">NET02_05625</name>
</gene>
<feature type="binding site" evidence="6">
    <location>
        <position position="88"/>
    </location>
    <ligand>
        <name>S-adenosyl-L-methionine</name>
        <dbReference type="ChEBI" id="CHEBI:59789"/>
    </ligand>
</feature>
<name>A0AA41WEJ3_9BACT</name>
<proteinExistence type="inferred from homology"/>
<dbReference type="PANTHER" id="PTHR31760">
    <property type="entry name" value="S-ADENOSYL-L-METHIONINE-DEPENDENT METHYLTRANSFERASES SUPERFAMILY PROTEIN"/>
    <property type="match status" value="1"/>
</dbReference>
<feature type="binding site" evidence="6">
    <location>
        <begin position="139"/>
        <end position="140"/>
    </location>
    <ligand>
        <name>S-adenosyl-L-methionine</name>
        <dbReference type="ChEBI" id="CHEBI:59789"/>
    </ligand>
</feature>
<comment type="subcellular location">
    <subcellularLocation>
        <location evidence="6">Cytoplasm</location>
    </subcellularLocation>
</comment>
<comment type="caution">
    <text evidence="7">The sequence shown here is derived from an EMBL/GenBank/DDBJ whole genome shotgun (WGS) entry which is preliminary data.</text>
</comment>
<dbReference type="RefSeq" id="WP_284056400.1">
    <property type="nucleotide sequence ID" value="NZ_JAMSLR010000003.1"/>
</dbReference>
<protein>
    <recommendedName>
        <fullName evidence="6">Ribosomal RNA small subunit methyltransferase G</fullName>
        <ecNumber evidence="6">2.1.1.-</ecNumber>
    </recommendedName>
    <alternativeName>
        <fullName evidence="6">16S rRNA 7-methylguanosine methyltransferase</fullName>
        <shortName evidence="6">16S rRNA m7G methyltransferase</shortName>
    </alternativeName>
</protein>
<dbReference type="PIRSF" id="PIRSF003078">
    <property type="entry name" value="GidB"/>
    <property type="match status" value="1"/>
</dbReference>
<comment type="caution">
    <text evidence="6">Lacks conserved residue(s) required for the propagation of feature annotation.</text>
</comment>
<evidence type="ECO:0000256" key="1">
    <source>
        <dbReference type="ARBA" id="ARBA00022490"/>
    </source>
</evidence>
<accession>A0AA41WEJ3</accession>
<evidence type="ECO:0000256" key="5">
    <source>
        <dbReference type="ARBA" id="ARBA00022691"/>
    </source>
</evidence>
<dbReference type="InterPro" id="IPR029063">
    <property type="entry name" value="SAM-dependent_MTases_sf"/>
</dbReference>
<comment type="similarity">
    <text evidence="6">Belongs to the methyltransferase superfamily. RNA methyltransferase RsmG family.</text>
</comment>
<evidence type="ECO:0000256" key="4">
    <source>
        <dbReference type="ARBA" id="ARBA00022679"/>
    </source>
</evidence>
<evidence type="ECO:0000256" key="2">
    <source>
        <dbReference type="ARBA" id="ARBA00022552"/>
    </source>
</evidence>
<dbReference type="Proteomes" id="UP001165306">
    <property type="component" value="Unassembled WGS sequence"/>
</dbReference>
<evidence type="ECO:0000256" key="6">
    <source>
        <dbReference type="HAMAP-Rule" id="MF_00074"/>
    </source>
</evidence>
<comment type="function">
    <text evidence="6">Specifically methylates the N7 position of a guanine in 16S rRNA.</text>
</comment>
<keyword evidence="3 6" id="KW-0489">Methyltransferase</keyword>
<feature type="binding site" evidence="6">
    <location>
        <begin position="111"/>
        <end position="113"/>
    </location>
    <ligand>
        <name>S-adenosyl-L-methionine</name>
        <dbReference type="ChEBI" id="CHEBI:59789"/>
    </ligand>
</feature>
<dbReference type="EC" id="2.1.1.-" evidence="6"/>
<dbReference type="Gene3D" id="3.40.50.150">
    <property type="entry name" value="Vaccinia Virus protein VP39"/>
    <property type="match status" value="1"/>
</dbReference>
<dbReference type="NCBIfam" id="TIGR00138">
    <property type="entry name" value="rsmG_gidB"/>
    <property type="match status" value="1"/>
</dbReference>
<dbReference type="HAMAP" id="MF_00074">
    <property type="entry name" value="16SrRNA_methyltr_G"/>
    <property type="match status" value="1"/>
</dbReference>
<sequence length="247" mass="26635">MTGRSGEAMEILKRLAEQLGEPLYSSQLAAFARYGELILEWNRRVNLTSVSDWDELQVRLFADSLALAPYVRQACAEAGDACRLIDIGTGAGIPGIPLKLVLPWIEVTLVEATGKKVTFLEAAIQALELSGVRAVHARAETLAHDAGYRGVFDVATARAVAPLPALLELCLPFCRPGGWGIFPKGAGVDGEVAGARRALEILGARLVAVEPVQIEALRGTTIVVVRLERPVPERYPRRPGMPAKRPL</sequence>
<evidence type="ECO:0000313" key="7">
    <source>
        <dbReference type="EMBL" id="MCM8748618.1"/>
    </source>
</evidence>
<feature type="binding site" evidence="6">
    <location>
        <position position="158"/>
    </location>
    <ligand>
        <name>S-adenosyl-L-methionine</name>
        <dbReference type="ChEBI" id="CHEBI:59789"/>
    </ligand>
</feature>
<dbReference type="SUPFAM" id="SSF53335">
    <property type="entry name" value="S-adenosyl-L-methionine-dependent methyltransferases"/>
    <property type="match status" value="1"/>
</dbReference>
<dbReference type="PANTHER" id="PTHR31760:SF0">
    <property type="entry name" value="S-ADENOSYL-L-METHIONINE-DEPENDENT METHYLTRANSFERASES SUPERFAMILY PROTEIN"/>
    <property type="match status" value="1"/>
</dbReference>
<dbReference type="FunFam" id="3.40.50.150:FF:000041">
    <property type="entry name" value="Ribosomal RNA small subunit methyltransferase G"/>
    <property type="match status" value="1"/>
</dbReference>
<keyword evidence="4 6" id="KW-0808">Transferase</keyword>
<evidence type="ECO:0000313" key="8">
    <source>
        <dbReference type="Proteomes" id="UP001165306"/>
    </source>
</evidence>
<dbReference type="AlphaFoldDB" id="A0AA41WEJ3"/>
<dbReference type="CDD" id="cd02440">
    <property type="entry name" value="AdoMet_MTases"/>
    <property type="match status" value="1"/>
</dbReference>
<reference evidence="7" key="1">
    <citation type="submission" date="2022-06" db="EMBL/GenBank/DDBJ databases">
        <title>CFH 74404 Thermomicrobiaceae sp.</title>
        <authorList>
            <person name="Ming H."/>
            <person name="Li W.-J."/>
            <person name="Zhao Z."/>
        </authorList>
    </citation>
    <scope>NUCLEOTIDE SEQUENCE</scope>
    <source>
        <strain evidence="7">CFH 74404</strain>
    </source>
</reference>
<dbReference type="Pfam" id="PF02527">
    <property type="entry name" value="GidB"/>
    <property type="match status" value="1"/>
</dbReference>
<keyword evidence="2 6" id="KW-0698">rRNA processing</keyword>
<dbReference type="GO" id="GO:0070043">
    <property type="term" value="F:rRNA (guanine-N7-)-methyltransferase activity"/>
    <property type="evidence" value="ECO:0007669"/>
    <property type="project" value="UniProtKB-UniRule"/>
</dbReference>
<dbReference type="EMBL" id="JAMSLR010000003">
    <property type="protein sequence ID" value="MCM8748618.1"/>
    <property type="molecule type" value="Genomic_DNA"/>
</dbReference>
<dbReference type="GO" id="GO:0005829">
    <property type="term" value="C:cytosol"/>
    <property type="evidence" value="ECO:0007669"/>
    <property type="project" value="TreeGrafter"/>
</dbReference>
<organism evidence="7 8">
    <name type="scientific">Thermalbibacter longus</name>
    <dbReference type="NCBI Taxonomy" id="2951981"/>
    <lineage>
        <taxon>Bacteria</taxon>
        <taxon>Pseudomonadati</taxon>
        <taxon>Thermomicrobiota</taxon>
        <taxon>Thermomicrobia</taxon>
        <taxon>Thermomicrobiales</taxon>
        <taxon>Thermomicrobiaceae</taxon>
        <taxon>Thermalbibacter</taxon>
    </lineage>
</organism>
<keyword evidence="8" id="KW-1185">Reference proteome</keyword>